<dbReference type="AlphaFoldDB" id="A0A4P9WJD0"/>
<protein>
    <recommendedName>
        <fullName evidence="9">Transcription factor domain-containing protein</fullName>
    </recommendedName>
</protein>
<evidence type="ECO:0000313" key="7">
    <source>
        <dbReference type="EMBL" id="RKO93029.1"/>
    </source>
</evidence>
<feature type="compositionally biased region" description="Pro residues" evidence="6">
    <location>
        <begin position="577"/>
        <end position="591"/>
    </location>
</feature>
<feature type="region of interest" description="Disordered" evidence="6">
    <location>
        <begin position="570"/>
        <end position="594"/>
    </location>
</feature>
<reference evidence="8" key="1">
    <citation type="journal article" date="2018" name="Nat. Microbiol.">
        <title>Leveraging single-cell genomics to expand the fungal tree of life.</title>
        <authorList>
            <person name="Ahrendt S.R."/>
            <person name="Quandt C.A."/>
            <person name="Ciobanu D."/>
            <person name="Clum A."/>
            <person name="Salamov A."/>
            <person name="Andreopoulos B."/>
            <person name="Cheng J.F."/>
            <person name="Woyke T."/>
            <person name="Pelin A."/>
            <person name="Henrissat B."/>
            <person name="Reynolds N.K."/>
            <person name="Benny G.L."/>
            <person name="Smith M.E."/>
            <person name="James T.Y."/>
            <person name="Grigoriev I.V."/>
        </authorList>
    </citation>
    <scope>NUCLEOTIDE SEQUENCE [LARGE SCALE GENOMIC DNA]</scope>
</reference>
<dbReference type="InterPro" id="IPR050815">
    <property type="entry name" value="TF_fung"/>
</dbReference>
<dbReference type="EMBL" id="KZ994403">
    <property type="protein sequence ID" value="RKO93029.1"/>
    <property type="molecule type" value="Genomic_DNA"/>
</dbReference>
<proteinExistence type="predicted"/>
<dbReference type="GO" id="GO:0046872">
    <property type="term" value="F:metal ion binding"/>
    <property type="evidence" value="ECO:0007669"/>
    <property type="project" value="UniProtKB-KW"/>
</dbReference>
<dbReference type="GO" id="GO:0000981">
    <property type="term" value="F:DNA-binding transcription factor activity, RNA polymerase II-specific"/>
    <property type="evidence" value="ECO:0007669"/>
    <property type="project" value="InterPro"/>
</dbReference>
<evidence type="ECO:0000256" key="2">
    <source>
        <dbReference type="ARBA" id="ARBA00022723"/>
    </source>
</evidence>
<evidence type="ECO:0000256" key="3">
    <source>
        <dbReference type="ARBA" id="ARBA00023015"/>
    </source>
</evidence>
<keyword evidence="8" id="KW-1185">Reference proteome</keyword>
<keyword evidence="3" id="KW-0805">Transcription regulation</keyword>
<gene>
    <name evidence="7" type="ORF">BDK51DRAFT_39818</name>
</gene>
<evidence type="ECO:0000256" key="1">
    <source>
        <dbReference type="ARBA" id="ARBA00004123"/>
    </source>
</evidence>
<evidence type="ECO:0000256" key="5">
    <source>
        <dbReference type="ARBA" id="ARBA00023242"/>
    </source>
</evidence>
<keyword evidence="2" id="KW-0479">Metal-binding</keyword>
<name>A0A4P9WJD0_9FUNG</name>
<keyword evidence="5" id="KW-0539">Nucleus</keyword>
<evidence type="ECO:0000256" key="6">
    <source>
        <dbReference type="SAM" id="MobiDB-lite"/>
    </source>
</evidence>
<dbReference type="CDD" id="cd12148">
    <property type="entry name" value="fungal_TF_MHR"/>
    <property type="match status" value="1"/>
</dbReference>
<evidence type="ECO:0000313" key="8">
    <source>
        <dbReference type="Proteomes" id="UP000269721"/>
    </source>
</evidence>
<dbReference type="GO" id="GO:0005634">
    <property type="term" value="C:nucleus"/>
    <property type="evidence" value="ECO:0007669"/>
    <property type="project" value="UniProtKB-SubCell"/>
</dbReference>
<sequence length="689" mass="75851">MSLLRAQKSEPEHRELFLPCPPELVTIPAPSVPPLENSAQNTLLPPLVSVAVEAAAHPQTPSTVSSSIASASEAEDPTPKKRSRARACGESTPALRCSRWRDERVFVWGRAVVRAGSGCDIQYTIHSRPSKRTVQNAQTQMRQNPAHLFFLRLPQERVHTPSRKKERDEDYSLLESRICELEASLRSTMLIPPVGGASVVKAESPPVEAPPARPAPLTADRVVGMARDAIRERNSNLGEPPMEEEEKDLPFDLESVLKPTMDWYFSCSWTHYPFNFLHRAHFFANRHLQPRLLHFALIAYYGRWTKNPTIEAASEVAYGRARKLVASTLEVPTLGGVHGLVLLANAAASRHDLMASWVIFGVAAHFALHLKLDIDPVTRGVASWVECEIQRRTVRKDWRRFKGMGSTGRGDIVLLKYFVSTVRNKPSVIPYPAPSNVAFPCPEMPNKAVWFHANADGTLPPHLATRFFMNLSRFFLESLDMYHQALIYNRHSMASADPQAPWTFQVLHSDLKRWHASLPPEIETAANPDPSHSPTIDYTVATLITVLHHASRCFLHHSRMIAHIETVGLPQPHISTTPPPDPPLPRSPPAPDLAASADEAAFAATIAATAYARAASHLASLAGTPAVEATLVLLLSRDVALARGLPDAARVAQEAAVAVAGGMRRARHGFVVEVGCALERIVMGEVQGR</sequence>
<evidence type="ECO:0000256" key="4">
    <source>
        <dbReference type="ARBA" id="ARBA00023163"/>
    </source>
</evidence>
<organism evidence="7 8">
    <name type="scientific">Blyttiomyces helicus</name>
    <dbReference type="NCBI Taxonomy" id="388810"/>
    <lineage>
        <taxon>Eukaryota</taxon>
        <taxon>Fungi</taxon>
        <taxon>Fungi incertae sedis</taxon>
        <taxon>Chytridiomycota</taxon>
        <taxon>Chytridiomycota incertae sedis</taxon>
        <taxon>Chytridiomycetes</taxon>
        <taxon>Chytridiomycetes incertae sedis</taxon>
        <taxon>Blyttiomyces</taxon>
    </lineage>
</organism>
<accession>A0A4P9WJD0</accession>
<evidence type="ECO:0008006" key="9">
    <source>
        <dbReference type="Google" id="ProtNLM"/>
    </source>
</evidence>
<dbReference type="PANTHER" id="PTHR47338:SF5">
    <property type="entry name" value="ZN(II)2CYS6 TRANSCRIPTION FACTOR (EUROFUNG)"/>
    <property type="match status" value="1"/>
</dbReference>
<feature type="region of interest" description="Disordered" evidence="6">
    <location>
        <begin position="58"/>
        <end position="88"/>
    </location>
</feature>
<keyword evidence="4" id="KW-0804">Transcription</keyword>
<dbReference type="PANTHER" id="PTHR47338">
    <property type="entry name" value="ZN(II)2CYS6 TRANSCRIPTION FACTOR (EUROFUNG)-RELATED"/>
    <property type="match status" value="1"/>
</dbReference>
<comment type="subcellular location">
    <subcellularLocation>
        <location evidence="1">Nucleus</location>
    </subcellularLocation>
</comment>
<dbReference type="Proteomes" id="UP000269721">
    <property type="component" value="Unassembled WGS sequence"/>
</dbReference>
<dbReference type="OrthoDB" id="2123952at2759"/>